<evidence type="ECO:0000256" key="6">
    <source>
        <dbReference type="PROSITE-ProRule" id="PRU01373"/>
    </source>
</evidence>
<dbReference type="PROSITE" id="PS52029">
    <property type="entry name" value="LD_TPASE"/>
    <property type="match status" value="1"/>
</dbReference>
<evidence type="ECO:0000256" key="2">
    <source>
        <dbReference type="ARBA" id="ARBA00022679"/>
    </source>
</evidence>
<dbReference type="InterPro" id="IPR005490">
    <property type="entry name" value="LD_TPept_cat_dom"/>
</dbReference>
<name>A0ABR8C5V7_9CYAN</name>
<feature type="domain" description="L,D-TPase catalytic" evidence="8">
    <location>
        <begin position="77"/>
        <end position="219"/>
    </location>
</feature>
<reference evidence="9 10" key="1">
    <citation type="journal article" date="2020" name="ISME J.">
        <title>Comparative genomics reveals insights into cyanobacterial evolution and habitat adaptation.</title>
        <authorList>
            <person name="Chen M.Y."/>
            <person name="Teng W.K."/>
            <person name="Zhao L."/>
            <person name="Hu C.X."/>
            <person name="Zhou Y.K."/>
            <person name="Han B.P."/>
            <person name="Song L.R."/>
            <person name="Shu W.S."/>
        </authorList>
    </citation>
    <scope>NUCLEOTIDE SEQUENCE [LARGE SCALE GENOMIC DNA]</scope>
    <source>
        <strain evidence="9 10">FACHB-1050</strain>
    </source>
</reference>
<keyword evidence="4 6" id="KW-0573">Peptidoglycan synthesis</keyword>
<gene>
    <name evidence="9" type="ORF">H6G05_04680</name>
</gene>
<proteinExistence type="predicted"/>
<dbReference type="EMBL" id="JACJQY010000005">
    <property type="protein sequence ID" value="MBD2316143.1"/>
    <property type="molecule type" value="Genomic_DNA"/>
</dbReference>
<evidence type="ECO:0000313" key="10">
    <source>
        <dbReference type="Proteomes" id="UP000618445"/>
    </source>
</evidence>
<protein>
    <submittedName>
        <fullName evidence="9">L,D-transpeptidase</fullName>
    </submittedName>
</protein>
<feature type="transmembrane region" description="Helical" evidence="7">
    <location>
        <begin position="17"/>
        <end position="34"/>
    </location>
</feature>
<evidence type="ECO:0000259" key="8">
    <source>
        <dbReference type="PROSITE" id="PS52029"/>
    </source>
</evidence>
<keyword evidence="7" id="KW-0812">Transmembrane</keyword>
<dbReference type="SUPFAM" id="SSF141523">
    <property type="entry name" value="L,D-transpeptidase catalytic domain-like"/>
    <property type="match status" value="1"/>
</dbReference>
<evidence type="ECO:0000256" key="7">
    <source>
        <dbReference type="SAM" id="Phobius"/>
    </source>
</evidence>
<comment type="pathway">
    <text evidence="1 6">Cell wall biogenesis; peptidoglycan biosynthesis.</text>
</comment>
<accession>A0ABR8C5V7</accession>
<dbReference type="PANTHER" id="PTHR36699:SF1">
    <property type="entry name" value="L,D-TRANSPEPTIDASE YAFK-RELATED"/>
    <property type="match status" value="1"/>
</dbReference>
<keyword evidence="3 6" id="KW-0133">Cell shape</keyword>
<dbReference type="Proteomes" id="UP000618445">
    <property type="component" value="Unassembled WGS sequence"/>
</dbReference>
<evidence type="ECO:0000256" key="5">
    <source>
        <dbReference type="ARBA" id="ARBA00023316"/>
    </source>
</evidence>
<dbReference type="InterPro" id="IPR038063">
    <property type="entry name" value="Transpep_catalytic_dom"/>
</dbReference>
<dbReference type="Pfam" id="PF03734">
    <property type="entry name" value="YkuD"/>
    <property type="match status" value="1"/>
</dbReference>
<keyword evidence="10" id="KW-1185">Reference proteome</keyword>
<evidence type="ECO:0000256" key="3">
    <source>
        <dbReference type="ARBA" id="ARBA00022960"/>
    </source>
</evidence>
<dbReference type="PANTHER" id="PTHR36699">
    <property type="entry name" value="LD-TRANSPEPTIDASE"/>
    <property type="match status" value="1"/>
</dbReference>
<keyword evidence="7" id="KW-0472">Membrane</keyword>
<feature type="active site" description="Proton donor/acceptor" evidence="6">
    <location>
        <position position="175"/>
    </location>
</feature>
<organism evidence="9 10">
    <name type="scientific">Phormidium tenue FACHB-1050</name>
    <dbReference type="NCBI Taxonomy" id="2692857"/>
    <lineage>
        <taxon>Bacteria</taxon>
        <taxon>Bacillati</taxon>
        <taxon>Cyanobacteriota</taxon>
        <taxon>Cyanophyceae</taxon>
        <taxon>Oscillatoriophycideae</taxon>
        <taxon>Oscillatoriales</taxon>
        <taxon>Oscillatoriaceae</taxon>
        <taxon>Phormidium</taxon>
    </lineage>
</organism>
<comment type="caution">
    <text evidence="9">The sequence shown here is derived from an EMBL/GenBank/DDBJ whole genome shotgun (WGS) entry which is preliminary data.</text>
</comment>
<keyword evidence="7" id="KW-1133">Transmembrane helix</keyword>
<keyword evidence="5 6" id="KW-0961">Cell wall biogenesis/degradation</keyword>
<sequence length="220" mass="25137">MSPQKTDDRRSLKSLKFFIYLTLIASSLGIYAIANPNFANHLPCFNDCAAKATNELLNKDKKIADLINLKKLDKKAIAIVVEKSKYKLTVYYQNKPIKSYAIVLGANPKDDKLRQGDKRTPEGLFRVKELYYHSEWSKFILLDYPTQDSWRKFSQAKIRGEVTAKDAIGGEIGIHGVEKGQDWLIDRKINWTLGCVSLKNKDVDEIYSLLQRGTTIKILH</sequence>
<dbReference type="Gene3D" id="2.40.440.10">
    <property type="entry name" value="L,D-transpeptidase catalytic domain-like"/>
    <property type="match status" value="1"/>
</dbReference>
<keyword evidence="2" id="KW-0808">Transferase</keyword>
<dbReference type="RefSeq" id="WP_190576742.1">
    <property type="nucleotide sequence ID" value="NZ_CAWPQU010000045.1"/>
</dbReference>
<evidence type="ECO:0000313" key="9">
    <source>
        <dbReference type="EMBL" id="MBD2316143.1"/>
    </source>
</evidence>
<evidence type="ECO:0000256" key="1">
    <source>
        <dbReference type="ARBA" id="ARBA00004752"/>
    </source>
</evidence>
<feature type="active site" description="Nucleophile" evidence="6">
    <location>
        <position position="195"/>
    </location>
</feature>
<dbReference type="CDD" id="cd16913">
    <property type="entry name" value="YkuD_like"/>
    <property type="match status" value="1"/>
</dbReference>
<evidence type="ECO:0000256" key="4">
    <source>
        <dbReference type="ARBA" id="ARBA00022984"/>
    </source>
</evidence>